<evidence type="ECO:0000256" key="3">
    <source>
        <dbReference type="ARBA" id="ARBA00022679"/>
    </source>
</evidence>
<organism evidence="9 10">
    <name type="scientific">Dermacoccus nishinomiyaensis</name>
    <dbReference type="NCBI Taxonomy" id="1274"/>
    <lineage>
        <taxon>Bacteria</taxon>
        <taxon>Bacillati</taxon>
        <taxon>Actinomycetota</taxon>
        <taxon>Actinomycetes</taxon>
        <taxon>Micrococcales</taxon>
        <taxon>Dermacoccaceae</taxon>
        <taxon>Dermacoccus</taxon>
    </lineage>
</organism>
<keyword evidence="5 8" id="KW-1133">Transmembrane helix</keyword>
<sequence length="367" mass="39118">MREYVLISVVAAIVTFVMTPLARWAAVRFGAVTQVRARDVHALPIPRLGGVALFVGFLAAVGVASRLPYLSHVFDSREAIGTTIAAAMMCGLGAWDDFAELNWAIKFGGQALAACVLVVSGVQFLFLPLGEQTVLPTPVLVVLSVLVILVIVNAVNWVDGLDGLAAGMVGIASFSFFVYAYQQAVQWGDKSVFTTSAFIAAATVGVCVGFLPHNFHPARLFMGDAGSLLLGTLIAAATISFAGNLDPAAVSGSGDASVAFLLPLLVPLAILAVPLWDFAAAIVRRLRSGQKPWEADGRHLHHRMLKIGHTHRAAVLILYLWSIGIALGLVSMAYWPVERSLAALTGLTVLAFALTWGLPRWRRRKAL</sequence>
<accession>A0A075JEM5</accession>
<evidence type="ECO:0000256" key="4">
    <source>
        <dbReference type="ARBA" id="ARBA00022692"/>
    </source>
</evidence>
<feature type="transmembrane region" description="Helical" evidence="8">
    <location>
        <begin position="313"/>
        <end position="335"/>
    </location>
</feature>
<dbReference type="GeneID" id="41840512"/>
<name>A0A075JEM5_9MICO</name>
<evidence type="ECO:0000256" key="5">
    <source>
        <dbReference type="ARBA" id="ARBA00022989"/>
    </source>
</evidence>
<dbReference type="PANTHER" id="PTHR22926:SF3">
    <property type="entry name" value="UNDECAPRENYL-PHOSPHATE ALPHA-N-ACETYLGLUCOSAMINYL 1-PHOSPHATE TRANSFERASE"/>
    <property type="match status" value="1"/>
</dbReference>
<feature type="transmembrane region" description="Helical" evidence="8">
    <location>
        <begin position="107"/>
        <end position="127"/>
    </location>
</feature>
<comment type="cofactor">
    <cofactor evidence="7">
        <name>Mg(2+)</name>
        <dbReference type="ChEBI" id="CHEBI:18420"/>
    </cofactor>
</comment>
<feature type="transmembrane region" description="Helical" evidence="8">
    <location>
        <begin position="6"/>
        <end position="27"/>
    </location>
</feature>
<keyword evidence="3 9" id="KW-0808">Transferase</keyword>
<dbReference type="KEGG" id="dni:HX89_04810"/>
<feature type="transmembrane region" description="Helical" evidence="8">
    <location>
        <begin position="133"/>
        <end position="152"/>
    </location>
</feature>
<feature type="transmembrane region" description="Helical" evidence="8">
    <location>
        <begin position="257"/>
        <end position="283"/>
    </location>
</feature>
<dbReference type="Pfam" id="PF00953">
    <property type="entry name" value="Glycos_transf_4"/>
    <property type="match status" value="1"/>
</dbReference>
<dbReference type="CDD" id="cd06853">
    <property type="entry name" value="GT_WecA_like"/>
    <property type="match status" value="1"/>
</dbReference>
<dbReference type="GO" id="GO:0071555">
    <property type="term" value="P:cell wall organization"/>
    <property type="evidence" value="ECO:0007669"/>
    <property type="project" value="TreeGrafter"/>
</dbReference>
<evidence type="ECO:0000256" key="6">
    <source>
        <dbReference type="ARBA" id="ARBA00023136"/>
    </source>
</evidence>
<keyword evidence="6 8" id="KW-0472">Membrane</keyword>
<feature type="transmembrane region" description="Helical" evidence="8">
    <location>
        <begin position="225"/>
        <end position="245"/>
    </location>
</feature>
<evidence type="ECO:0000256" key="8">
    <source>
        <dbReference type="SAM" id="Phobius"/>
    </source>
</evidence>
<comment type="subcellular location">
    <subcellularLocation>
        <location evidence="1">Cell membrane</location>
        <topology evidence="1">Multi-pass membrane protein</topology>
    </subcellularLocation>
</comment>
<dbReference type="Proteomes" id="UP000027986">
    <property type="component" value="Chromosome"/>
</dbReference>
<dbReference type="GO" id="GO:0009103">
    <property type="term" value="P:lipopolysaccharide biosynthetic process"/>
    <property type="evidence" value="ECO:0007669"/>
    <property type="project" value="TreeGrafter"/>
</dbReference>
<feature type="transmembrane region" description="Helical" evidence="8">
    <location>
        <begin position="79"/>
        <end position="95"/>
    </location>
</feature>
<feature type="transmembrane region" description="Helical" evidence="8">
    <location>
        <begin position="48"/>
        <end position="67"/>
    </location>
</feature>
<dbReference type="GO" id="GO:0005886">
    <property type="term" value="C:plasma membrane"/>
    <property type="evidence" value="ECO:0007669"/>
    <property type="project" value="UniProtKB-SubCell"/>
</dbReference>
<keyword evidence="7" id="KW-0460">Magnesium</keyword>
<keyword evidence="7" id="KW-0479">Metal-binding</keyword>
<evidence type="ECO:0000256" key="2">
    <source>
        <dbReference type="ARBA" id="ARBA00022475"/>
    </source>
</evidence>
<feature type="binding site" evidence="7">
    <location>
        <position position="156"/>
    </location>
    <ligand>
        <name>Mg(2+)</name>
        <dbReference type="ChEBI" id="CHEBI:18420"/>
    </ligand>
</feature>
<feature type="transmembrane region" description="Helical" evidence="8">
    <location>
        <begin position="164"/>
        <end position="181"/>
    </location>
</feature>
<evidence type="ECO:0000256" key="7">
    <source>
        <dbReference type="PIRSR" id="PIRSR600715-1"/>
    </source>
</evidence>
<proteinExistence type="predicted"/>
<keyword evidence="4 8" id="KW-0812">Transmembrane</keyword>
<dbReference type="GO" id="GO:0044038">
    <property type="term" value="P:cell wall macromolecule biosynthetic process"/>
    <property type="evidence" value="ECO:0007669"/>
    <property type="project" value="TreeGrafter"/>
</dbReference>
<keyword evidence="2" id="KW-1003">Cell membrane</keyword>
<dbReference type="HOGENOM" id="CLU_023982_2_2_11"/>
<dbReference type="PANTHER" id="PTHR22926">
    <property type="entry name" value="PHOSPHO-N-ACETYLMURAMOYL-PENTAPEPTIDE-TRANSFERASE"/>
    <property type="match status" value="1"/>
</dbReference>
<dbReference type="GO" id="GO:0046872">
    <property type="term" value="F:metal ion binding"/>
    <property type="evidence" value="ECO:0007669"/>
    <property type="project" value="UniProtKB-KW"/>
</dbReference>
<dbReference type="OrthoDB" id="9783652at2"/>
<evidence type="ECO:0000256" key="1">
    <source>
        <dbReference type="ARBA" id="ARBA00004651"/>
    </source>
</evidence>
<keyword evidence="10" id="KW-1185">Reference proteome</keyword>
<feature type="binding site" evidence="7">
    <location>
        <position position="224"/>
    </location>
    <ligand>
        <name>Mg(2+)</name>
        <dbReference type="ChEBI" id="CHEBI:18420"/>
    </ligand>
</feature>
<dbReference type="InterPro" id="IPR000715">
    <property type="entry name" value="Glycosyl_transferase_4"/>
</dbReference>
<dbReference type="AlphaFoldDB" id="A0A075JEM5"/>
<reference evidence="9 10" key="1">
    <citation type="submission" date="2014-07" db="EMBL/GenBank/DDBJ databases">
        <title>Genome Sequencing of Dermacoccus nishinomiyaensis.</title>
        <authorList>
            <person name="Hong K.W."/>
            <person name="Chan K.G."/>
        </authorList>
    </citation>
    <scope>NUCLEOTIDE SEQUENCE [LARGE SCALE GENOMIC DNA]</scope>
    <source>
        <strain evidence="9 10">M25</strain>
    </source>
</reference>
<feature type="transmembrane region" description="Helical" evidence="8">
    <location>
        <begin position="341"/>
        <end position="358"/>
    </location>
</feature>
<evidence type="ECO:0000313" key="9">
    <source>
        <dbReference type="EMBL" id="AIF40379.1"/>
    </source>
</evidence>
<dbReference type="eggNOG" id="COG0472">
    <property type="taxonomic scope" value="Bacteria"/>
</dbReference>
<dbReference type="RefSeq" id="WP_006945880.1">
    <property type="nucleotide sequence ID" value="NZ_CAKZHM010000119.1"/>
</dbReference>
<dbReference type="EMBL" id="CP008889">
    <property type="protein sequence ID" value="AIF40379.1"/>
    <property type="molecule type" value="Genomic_DNA"/>
</dbReference>
<evidence type="ECO:0000313" key="10">
    <source>
        <dbReference type="Proteomes" id="UP000027986"/>
    </source>
</evidence>
<protein>
    <submittedName>
        <fullName evidence="9">UDP-N-acetylmuramyl pentapeptide phosphotransferase</fullName>
    </submittedName>
</protein>
<dbReference type="GO" id="GO:0016780">
    <property type="term" value="F:phosphotransferase activity, for other substituted phosphate groups"/>
    <property type="evidence" value="ECO:0007669"/>
    <property type="project" value="InterPro"/>
</dbReference>
<gene>
    <name evidence="9" type="ORF">HX89_04810</name>
</gene>
<feature type="transmembrane region" description="Helical" evidence="8">
    <location>
        <begin position="193"/>
        <end position="213"/>
    </location>
</feature>